<evidence type="ECO:0000256" key="1">
    <source>
        <dbReference type="ARBA" id="ARBA00004651"/>
    </source>
</evidence>
<dbReference type="AlphaFoldDB" id="A0A837DXA5"/>
<organism evidence="15 16">
    <name type="scientific">Ligilactobacillus ruminis DPC 6832</name>
    <dbReference type="NCBI Taxonomy" id="1402208"/>
    <lineage>
        <taxon>Bacteria</taxon>
        <taxon>Bacillati</taxon>
        <taxon>Bacillota</taxon>
        <taxon>Bacilli</taxon>
        <taxon>Lactobacillales</taxon>
        <taxon>Lactobacillaceae</taxon>
        <taxon>Ligilactobacillus</taxon>
    </lineage>
</organism>
<evidence type="ECO:0000259" key="14">
    <source>
        <dbReference type="Pfam" id="PF20560"/>
    </source>
</evidence>
<keyword evidence="15" id="KW-0282">Flagellum</keyword>
<protein>
    <submittedName>
        <fullName evidence="15">Flagellar motor protein A</fullName>
    </submittedName>
</protein>
<dbReference type="GO" id="GO:1902600">
    <property type="term" value="P:proton transmembrane transport"/>
    <property type="evidence" value="ECO:0007669"/>
    <property type="project" value="UniProtKB-KW"/>
</dbReference>
<feature type="domain" description="MotA/TolQ/ExbB proton channel" evidence="13">
    <location>
        <begin position="114"/>
        <end position="229"/>
    </location>
</feature>
<comment type="similarity">
    <text evidence="2">Belongs to the MotA family.</text>
</comment>
<feature type="transmembrane region" description="Helical" evidence="12">
    <location>
        <begin position="16"/>
        <end position="36"/>
    </location>
</feature>
<evidence type="ECO:0000256" key="12">
    <source>
        <dbReference type="SAM" id="Phobius"/>
    </source>
</evidence>
<dbReference type="InterPro" id="IPR047055">
    <property type="entry name" value="MotA-like"/>
</dbReference>
<evidence type="ECO:0000256" key="8">
    <source>
        <dbReference type="ARBA" id="ARBA00022781"/>
    </source>
</evidence>
<evidence type="ECO:0000256" key="6">
    <source>
        <dbReference type="ARBA" id="ARBA00022692"/>
    </source>
</evidence>
<dbReference type="Pfam" id="PF20560">
    <property type="entry name" value="MotA_N"/>
    <property type="match status" value="1"/>
</dbReference>
<comment type="caution">
    <text evidence="15">The sequence shown here is derived from an EMBL/GenBank/DDBJ whole genome shotgun (WGS) entry which is preliminary data.</text>
</comment>
<evidence type="ECO:0000256" key="11">
    <source>
        <dbReference type="ARBA" id="ARBA00023136"/>
    </source>
</evidence>
<sequence>MYAYIAVSYGGNEMDIFLIIGLVLGAICIVMALILKGASLAMLLNGEVIVIIFGGMIAAVLSSYTMADIKRLPKVMKVLMSNEEPDLNGTIEKMVELSNIARREGLLALEAPVNELDDPFMKQGLELVVDGAEAEQIRDLMESEVDAMETRHHRMSGLFKTAGATSPTLGVMGAAIGLIGALGNLSDINKLGPMIASAFVATIFGIFMGYMVMIPFATRLEAKNEEEVLLKTLIIEGVMDIQAGHSAKVIEQKLYAQIPPEKRKVSEE</sequence>
<name>A0A837DXA5_9LACO</name>
<dbReference type="InterPro" id="IPR046786">
    <property type="entry name" value="MotA_N"/>
</dbReference>
<keyword evidence="3" id="KW-0813">Transport</keyword>
<evidence type="ECO:0000313" key="16">
    <source>
        <dbReference type="Proteomes" id="UP000031011"/>
    </source>
</evidence>
<dbReference type="EMBL" id="AWYA01000033">
    <property type="protein sequence ID" value="KIC05399.1"/>
    <property type="molecule type" value="Genomic_DNA"/>
</dbReference>
<keyword evidence="5" id="KW-0145">Chemotaxis</keyword>
<dbReference type="GO" id="GO:0006935">
    <property type="term" value="P:chemotaxis"/>
    <property type="evidence" value="ECO:0007669"/>
    <property type="project" value="UniProtKB-KW"/>
</dbReference>
<keyword evidence="9 12" id="KW-1133">Transmembrane helix</keyword>
<evidence type="ECO:0000256" key="7">
    <source>
        <dbReference type="ARBA" id="ARBA00022779"/>
    </source>
</evidence>
<gene>
    <name evidence="15" type="ORF">LRN_1436</name>
</gene>
<dbReference type="GO" id="GO:0071978">
    <property type="term" value="P:bacterial-type flagellum-dependent swarming motility"/>
    <property type="evidence" value="ECO:0007669"/>
    <property type="project" value="InterPro"/>
</dbReference>
<evidence type="ECO:0000256" key="2">
    <source>
        <dbReference type="ARBA" id="ARBA00008038"/>
    </source>
</evidence>
<dbReference type="PROSITE" id="PS01307">
    <property type="entry name" value="MOTA"/>
    <property type="match status" value="1"/>
</dbReference>
<reference evidence="15 16" key="1">
    <citation type="journal article" date="2015" name="BMC Microbiol.">
        <title>Lactobacillus ruminis strains cluster according to their mammalian gut source.</title>
        <authorList>
            <person name="O' Donnell M.M."/>
            <person name="Harris H.M."/>
            <person name="Lynch D.B."/>
            <person name="Ross R.P."/>
            <person name="O'Toole P.W."/>
        </authorList>
    </citation>
    <scope>NUCLEOTIDE SEQUENCE [LARGE SCALE GENOMIC DNA]</scope>
    <source>
        <strain evidence="15 16">DPC 6832</strain>
    </source>
</reference>
<evidence type="ECO:0000256" key="4">
    <source>
        <dbReference type="ARBA" id="ARBA00022475"/>
    </source>
</evidence>
<feature type="domain" description="Motility protein A N-terminal" evidence="14">
    <location>
        <begin position="19"/>
        <end position="102"/>
    </location>
</feature>
<dbReference type="PANTHER" id="PTHR30433">
    <property type="entry name" value="CHEMOTAXIS PROTEIN MOTA"/>
    <property type="match status" value="1"/>
</dbReference>
<keyword evidence="4" id="KW-1003">Cell membrane</keyword>
<evidence type="ECO:0000313" key="15">
    <source>
        <dbReference type="EMBL" id="KIC05399.1"/>
    </source>
</evidence>
<accession>A0A837DXA5</accession>
<keyword evidence="11 12" id="KW-0472">Membrane</keyword>
<dbReference type="Pfam" id="PF01618">
    <property type="entry name" value="MotA_ExbB"/>
    <property type="match status" value="1"/>
</dbReference>
<evidence type="ECO:0000256" key="10">
    <source>
        <dbReference type="ARBA" id="ARBA00023065"/>
    </source>
</evidence>
<feature type="transmembrane region" description="Helical" evidence="12">
    <location>
        <begin position="194"/>
        <end position="213"/>
    </location>
</feature>
<dbReference type="InterPro" id="IPR000540">
    <property type="entry name" value="Flag_MotA_CS"/>
</dbReference>
<keyword evidence="6 12" id="KW-0812">Transmembrane</keyword>
<evidence type="ECO:0000256" key="9">
    <source>
        <dbReference type="ARBA" id="ARBA00022989"/>
    </source>
</evidence>
<evidence type="ECO:0000256" key="3">
    <source>
        <dbReference type="ARBA" id="ARBA00022448"/>
    </source>
</evidence>
<dbReference type="GO" id="GO:0005886">
    <property type="term" value="C:plasma membrane"/>
    <property type="evidence" value="ECO:0007669"/>
    <property type="project" value="UniProtKB-SubCell"/>
</dbReference>
<keyword evidence="15" id="KW-0969">Cilium</keyword>
<keyword evidence="10" id="KW-0406">Ion transport</keyword>
<evidence type="ECO:0000259" key="13">
    <source>
        <dbReference type="Pfam" id="PF01618"/>
    </source>
</evidence>
<keyword evidence="7" id="KW-0283">Flagellar rotation</keyword>
<dbReference type="PANTHER" id="PTHR30433:SF3">
    <property type="entry name" value="MOTILITY PROTEIN A"/>
    <property type="match status" value="1"/>
</dbReference>
<keyword evidence="15" id="KW-0966">Cell projection</keyword>
<feature type="transmembrane region" description="Helical" evidence="12">
    <location>
        <begin position="48"/>
        <end position="67"/>
    </location>
</feature>
<keyword evidence="8" id="KW-0375">Hydrogen ion transport</keyword>
<evidence type="ECO:0000256" key="5">
    <source>
        <dbReference type="ARBA" id="ARBA00022500"/>
    </source>
</evidence>
<feature type="transmembrane region" description="Helical" evidence="12">
    <location>
        <begin position="158"/>
        <end position="182"/>
    </location>
</feature>
<comment type="subcellular location">
    <subcellularLocation>
        <location evidence="1">Cell membrane</location>
        <topology evidence="1">Multi-pass membrane protein</topology>
    </subcellularLocation>
</comment>
<dbReference type="InterPro" id="IPR002898">
    <property type="entry name" value="MotA_ExbB_proton_chnl"/>
</dbReference>
<dbReference type="Proteomes" id="UP000031011">
    <property type="component" value="Unassembled WGS sequence"/>
</dbReference>
<proteinExistence type="inferred from homology"/>